<dbReference type="Pfam" id="PF06202">
    <property type="entry name" value="GDE_C"/>
    <property type="match status" value="1"/>
</dbReference>
<evidence type="ECO:0000256" key="2">
    <source>
        <dbReference type="ARBA" id="ARBA00000927"/>
    </source>
</evidence>
<comment type="catalytic activity">
    <reaction evidence="2">
        <text>Hydrolysis of (1-&gt;6)-alpha-D-glucosidic branch linkages in glycogen phosphorylase limit dextrin.</text>
        <dbReference type="EC" id="3.2.1.33"/>
    </reaction>
</comment>
<dbReference type="FunFam" id="1.50.10.10:FF:000039">
    <property type="entry name" value="Glycogen debranching enzyme Gdb1, putative"/>
    <property type="match status" value="1"/>
</dbReference>
<dbReference type="FunFam" id="3.20.20.80:FF:000242">
    <property type="entry name" value="Glycogen debranching enzyme Gdb1, putative"/>
    <property type="match status" value="1"/>
</dbReference>
<protein>
    <recommendedName>
        <fullName evidence="7">Glycogen debranching enzyme</fullName>
        <ecNumber evidence="5">2.4.1.25</ecNumber>
        <ecNumber evidence="6">3.2.1.33</ecNumber>
    </recommendedName>
    <alternativeName>
        <fullName evidence="16">Glycogen debrancher</fullName>
    </alternativeName>
</protein>
<keyword evidence="9" id="KW-0328">Glycosyltransferase</keyword>
<keyword evidence="14" id="KW-0326">Glycosidase</keyword>
<evidence type="ECO:0000256" key="11">
    <source>
        <dbReference type="ARBA" id="ARBA00022801"/>
    </source>
</evidence>
<dbReference type="EC" id="2.4.1.25" evidence="5"/>
<evidence type="ECO:0000256" key="5">
    <source>
        <dbReference type="ARBA" id="ARBA00012560"/>
    </source>
</evidence>
<evidence type="ECO:0000256" key="3">
    <source>
        <dbReference type="ARBA" id="ARBA00003530"/>
    </source>
</evidence>
<feature type="domain" description="Glycogen debranching enzyme glucanotransferase" evidence="20">
    <location>
        <begin position="497"/>
        <end position="740"/>
    </location>
</feature>
<dbReference type="Pfam" id="PF14699">
    <property type="entry name" value="hGDE_N"/>
    <property type="match status" value="1"/>
</dbReference>
<dbReference type="OrthoDB" id="10248904at2759"/>
<evidence type="ECO:0000259" key="21">
    <source>
        <dbReference type="Pfam" id="PF14702"/>
    </source>
</evidence>
<name>A0A9N8YNT1_9GLOM</name>
<dbReference type="InterPro" id="IPR008928">
    <property type="entry name" value="6-hairpin_glycosidase_sf"/>
</dbReference>
<feature type="domain" description="Glycogen debranching enzyme C-terminal" evidence="18">
    <location>
        <begin position="1235"/>
        <end position="1690"/>
    </location>
</feature>
<dbReference type="InterPro" id="IPR012341">
    <property type="entry name" value="6hp_glycosidase-like_sf"/>
</dbReference>
<evidence type="ECO:0000313" key="23">
    <source>
        <dbReference type="Proteomes" id="UP000789706"/>
    </source>
</evidence>
<feature type="compositionally biased region" description="Basic and acidic residues" evidence="17">
    <location>
        <begin position="439"/>
        <end position="451"/>
    </location>
</feature>
<dbReference type="Proteomes" id="UP000789706">
    <property type="component" value="Unassembled WGS sequence"/>
</dbReference>
<feature type="compositionally biased region" description="Basic and acidic residues" evidence="17">
    <location>
        <begin position="475"/>
        <end position="485"/>
    </location>
</feature>
<evidence type="ECO:0000256" key="14">
    <source>
        <dbReference type="ARBA" id="ARBA00023295"/>
    </source>
</evidence>
<keyword evidence="13" id="KW-0511">Multifunctional enzyme</keyword>
<evidence type="ECO:0000256" key="7">
    <source>
        <dbReference type="ARBA" id="ARBA00020723"/>
    </source>
</evidence>
<evidence type="ECO:0000256" key="6">
    <source>
        <dbReference type="ARBA" id="ARBA00012778"/>
    </source>
</evidence>
<dbReference type="GO" id="GO:0004134">
    <property type="term" value="F:4-alpha-glucanotransferase activity"/>
    <property type="evidence" value="ECO:0007669"/>
    <property type="project" value="UniProtKB-EC"/>
</dbReference>
<reference evidence="22" key="1">
    <citation type="submission" date="2021-06" db="EMBL/GenBank/DDBJ databases">
        <authorList>
            <person name="Kallberg Y."/>
            <person name="Tangrot J."/>
            <person name="Rosling A."/>
        </authorList>
    </citation>
    <scope>NUCLEOTIDE SEQUENCE</scope>
    <source>
        <strain evidence="22">AZ414A</strain>
    </source>
</reference>
<evidence type="ECO:0000256" key="4">
    <source>
        <dbReference type="ARBA" id="ARBA00004496"/>
    </source>
</evidence>
<evidence type="ECO:0000256" key="9">
    <source>
        <dbReference type="ARBA" id="ARBA00022676"/>
    </source>
</evidence>
<dbReference type="PANTHER" id="PTHR10569">
    <property type="entry name" value="GLYCOGEN DEBRANCHING ENZYME"/>
    <property type="match status" value="1"/>
</dbReference>
<dbReference type="InterPro" id="IPR017853">
    <property type="entry name" value="GH"/>
</dbReference>
<dbReference type="InterPro" id="IPR032792">
    <property type="entry name" value="AGL_glucanoTrfase"/>
</dbReference>
<dbReference type="GO" id="GO:0005737">
    <property type="term" value="C:cytoplasm"/>
    <property type="evidence" value="ECO:0007669"/>
    <property type="project" value="UniProtKB-SubCell"/>
</dbReference>
<dbReference type="EMBL" id="CAJVPK010000036">
    <property type="protein sequence ID" value="CAG8436159.1"/>
    <property type="molecule type" value="Genomic_DNA"/>
</dbReference>
<evidence type="ECO:0000256" key="17">
    <source>
        <dbReference type="SAM" id="MobiDB-lite"/>
    </source>
</evidence>
<dbReference type="EC" id="3.2.1.33" evidence="6"/>
<feature type="domain" description="Glycogen debranching enzyme glucanotransferase" evidence="20">
    <location>
        <begin position="148"/>
        <end position="407"/>
    </location>
</feature>
<keyword evidence="23" id="KW-1185">Reference proteome</keyword>
<dbReference type="SUPFAM" id="SSF48208">
    <property type="entry name" value="Six-hairpin glycosidases"/>
    <property type="match status" value="1"/>
</dbReference>
<proteinExistence type="inferred from homology"/>
<evidence type="ECO:0000256" key="8">
    <source>
        <dbReference type="ARBA" id="ARBA00022490"/>
    </source>
</evidence>
<keyword evidence="12" id="KW-0320">Glycogen biosynthesis</keyword>
<organism evidence="22 23">
    <name type="scientific">Diversispora eburnea</name>
    <dbReference type="NCBI Taxonomy" id="1213867"/>
    <lineage>
        <taxon>Eukaryota</taxon>
        <taxon>Fungi</taxon>
        <taxon>Fungi incertae sedis</taxon>
        <taxon>Mucoromycota</taxon>
        <taxon>Glomeromycotina</taxon>
        <taxon>Glomeromycetes</taxon>
        <taxon>Diversisporales</taxon>
        <taxon>Diversisporaceae</taxon>
        <taxon>Diversispora</taxon>
    </lineage>
</organism>
<accession>A0A9N8YNT1</accession>
<evidence type="ECO:0000256" key="12">
    <source>
        <dbReference type="ARBA" id="ARBA00023056"/>
    </source>
</evidence>
<dbReference type="Gene3D" id="3.20.20.80">
    <property type="entry name" value="Glycosidases"/>
    <property type="match status" value="2"/>
</dbReference>
<dbReference type="SUPFAM" id="SSF51445">
    <property type="entry name" value="(Trans)glycosidases"/>
    <property type="match status" value="1"/>
</dbReference>
<evidence type="ECO:0000256" key="13">
    <source>
        <dbReference type="ARBA" id="ARBA00023268"/>
    </source>
</evidence>
<dbReference type="InterPro" id="IPR010401">
    <property type="entry name" value="AGL/Gdb1"/>
</dbReference>
<dbReference type="PANTHER" id="PTHR10569:SF2">
    <property type="entry name" value="GLYCOGEN DEBRANCHING ENZYME"/>
    <property type="match status" value="1"/>
</dbReference>
<keyword evidence="8" id="KW-0963">Cytoplasm</keyword>
<feature type="domain" description="Eukaryotic glycogen debranching enzyme N-terminal" evidence="19">
    <location>
        <begin position="36"/>
        <end position="128"/>
    </location>
</feature>
<evidence type="ECO:0000256" key="10">
    <source>
        <dbReference type="ARBA" id="ARBA00022679"/>
    </source>
</evidence>
<keyword evidence="11" id="KW-0378">Hydrolase</keyword>
<dbReference type="GO" id="GO:0004135">
    <property type="term" value="F:amylo-alpha-1,6-glucosidase activity"/>
    <property type="evidence" value="ECO:0007669"/>
    <property type="project" value="UniProtKB-EC"/>
</dbReference>
<feature type="domain" description="Glycogen debranching enzyme central" evidence="21">
    <location>
        <begin position="906"/>
        <end position="1146"/>
    </location>
</feature>
<evidence type="ECO:0000259" key="19">
    <source>
        <dbReference type="Pfam" id="PF14699"/>
    </source>
</evidence>
<dbReference type="Pfam" id="PF14702">
    <property type="entry name" value="hGDE_central"/>
    <property type="match status" value="1"/>
</dbReference>
<comment type="function">
    <text evidence="3">Multifunctional enzyme acting as 1,4-alpha-D-glucan:1,4-alpha-D-glucan 4-alpha-D-glycosyltransferase and amylo-1,6-glucosidase in glycogen degradation.</text>
</comment>
<dbReference type="FunFam" id="3.20.20.80:FF:000070">
    <property type="entry name" value="GDB1p Glycogen debranching enzyme"/>
    <property type="match status" value="1"/>
</dbReference>
<dbReference type="InterPro" id="IPR032788">
    <property type="entry name" value="AGL_central"/>
</dbReference>
<dbReference type="InterPro" id="IPR032790">
    <property type="entry name" value="GDE_C"/>
</dbReference>
<feature type="region of interest" description="Disordered" evidence="17">
    <location>
        <begin position="428"/>
        <end position="451"/>
    </location>
</feature>
<dbReference type="InterPro" id="IPR029436">
    <property type="entry name" value="AGL_euk_N"/>
</dbReference>
<comment type="catalytic activity">
    <reaction evidence="1">
        <text>Transfers a segment of a (1-&gt;4)-alpha-D-glucan to a new position in an acceptor, which may be glucose or a (1-&gt;4)-alpha-D-glucan.</text>
        <dbReference type="EC" id="2.4.1.25"/>
    </reaction>
</comment>
<sequence length="1705" mass="194717">MSEKTIVYRLGLEGDGSLSKIKNYIRFPPPLRPYILRFNIPSGSLASHGGVLNTNYPLNGGEFDRRKFYAKRFPSDFSNPHNVDIVIQRPGTFEFFVEYQSLPTPEKSKSAIRTSEKCYFTVDPILEIIPRRRILSSEPISDEPKVPIPLDGVVIQSILPKLMGNFSQWDPYVKITSDLGYNMVHFLPMQIRGASNSPYSIYDHLSFSDDLFDEGDRNKSPKEKIKIVKKTITNLEEEYGLLSLTDIVWNHTAHNSEWLHEHPEACYNLVNSPHLTPAFELDRAFLEFSKNISSFDLPTHIHSEDDLNKIIESTKIHVINEIKLWEFYVIDVQTTIKEVRKSMESNQSFDKEIFKDINIASLSFKDQAQLLADNCIYESGSFGQRFYKKIKIDVARAFIERLIETEARIEYTVEIDETYIPTKEELRLHPDPEIGSSKPKQEKSRGIEEKRPEIKTSFSLESITELPTFIKRPRSKSEEQIKTEIKPQSNPEISREIKSKDVSTKVDSAKSSEVTTVTVTTDSTTSNEVANKKVSSAGKQVIPDIKKNIKPRTRRVRVTLSLNEIKEKKLLSLLNEVNLPYYKQYDSDVAVILKNVKNRAKYLRLDDHGPKQGEISRKYPLIEPYFTIIPHNDETRHFPEGSFIVANNGWIWNANPLNDFVGSNSKAYLLREVIVWGDCVKLRYGKSKDDSPWLWDYMRKYTEQLASLFHGFRIDNCHSTPLHVGLYFLDSARRVRPNLYVVAELFTGSEEMDVKFVRKLGINSLIREAMQAWDSHELCRVIQKYGGRHFVDFMSLKSPTNYKGYMDVEFLTDVSFTDINLSDDSCIVIPVPGSDPHSLFMDCTHDNQTPHQKRTAEDTLSNASLVAMSACAIGSVRGYDEIYPNLIDLVKETRQYKLESKPLNVGISRVKKILQHLHTEMSIDGYIETHVRNENDHIIVHRIHPHTHRGYLLIAHCAFTKSTKIRGELSPIKLRGTKAELLFSVGLEINSRDFVLENKYLTGLSSSLKTLDAPDLREAFDENGQFTEIILPNEFPSGSVMLLKTWVDKQHDELDGFIASEVDEAFADLNLTDLNIILYRCGGEESDITPGHGTYNIPGYGEIPYCGLEGFMSILRPITKENDLSHPLCANLREGPWALDYLVERLIRHLEYAPNLKNLCTWYNERIASIKSVPSFLIPKYFALLVKTAYAGAIKQSLSLMTPFVYKGGSFVRSLALCSVQMYGTVLSTGLHPTGICPSLAAGLPHFVNRHMRVWGRDVFISLRGLLLTTGNYEAARNHILAFGAILKHGMIPNLLDSGRRPRYNCRDATWWYLQAIQDYCKLSPEGLDFLQTPIVRRFPKNDLFIEADDPLAYKYKTTILQIIQEIMERHARGIHFKEWNAGVNLDHAMTTKGFHIDIGVDWDTGFVVGGNEFNCGTWMDKMGESEKAGNKGKPATPRDGADVEIIGLLKSTLRWIVELLDKDIFPWKGVELKEGRIRKLITYDDWNDLVQQSFEENFYIPLDPNKDSKYILDPKLVNRRGIYKDVCKSSRKFEDYQLRPNFPIAMVVAPELFNPHHAHQALLIAREVLMGPLGMRTLDPADWAYRGIYDNDYDGIDPSIAKGWNYHQGPEWLWVTGYFLRAYLHFDIRVGDGKDNPKKTVNAITHLLLPHRSKIETNPWAGLPELTNVDGADCSYACPTQAWSAATLLDLFYDIDKLKLSSAL</sequence>
<dbReference type="GO" id="GO:0005978">
    <property type="term" value="P:glycogen biosynthetic process"/>
    <property type="evidence" value="ECO:0007669"/>
    <property type="project" value="UniProtKB-KW"/>
</dbReference>
<dbReference type="Pfam" id="PF14701">
    <property type="entry name" value="hDGE_amylase"/>
    <property type="match status" value="2"/>
</dbReference>
<comment type="caution">
    <text evidence="22">The sequence shown here is derived from an EMBL/GenBank/DDBJ whole genome shotgun (WGS) entry which is preliminary data.</text>
</comment>
<comment type="similarity">
    <text evidence="15">Belongs to the glycogen debranching enzyme family.</text>
</comment>
<dbReference type="GO" id="GO:0005980">
    <property type="term" value="P:glycogen catabolic process"/>
    <property type="evidence" value="ECO:0007669"/>
    <property type="project" value="InterPro"/>
</dbReference>
<feature type="region of interest" description="Disordered" evidence="17">
    <location>
        <begin position="474"/>
        <end position="500"/>
    </location>
</feature>
<dbReference type="Gene3D" id="1.50.10.10">
    <property type="match status" value="1"/>
</dbReference>
<keyword evidence="10" id="KW-0808">Transferase</keyword>
<evidence type="ECO:0000313" key="22">
    <source>
        <dbReference type="EMBL" id="CAG8436159.1"/>
    </source>
</evidence>
<evidence type="ECO:0000259" key="20">
    <source>
        <dbReference type="Pfam" id="PF14701"/>
    </source>
</evidence>
<comment type="subcellular location">
    <subcellularLocation>
        <location evidence="4">Cytoplasm</location>
    </subcellularLocation>
</comment>
<gene>
    <name evidence="22" type="ORF">DEBURN_LOCUS970</name>
</gene>
<evidence type="ECO:0000256" key="15">
    <source>
        <dbReference type="ARBA" id="ARBA00025780"/>
    </source>
</evidence>
<evidence type="ECO:0000256" key="16">
    <source>
        <dbReference type="ARBA" id="ARBA00031477"/>
    </source>
</evidence>
<evidence type="ECO:0000259" key="18">
    <source>
        <dbReference type="Pfam" id="PF06202"/>
    </source>
</evidence>
<evidence type="ECO:0000256" key="1">
    <source>
        <dbReference type="ARBA" id="ARBA00000439"/>
    </source>
</evidence>